<sequence>MGHLPAPAGSPRSHDMLFDIATLKDEAAAGAIAQAILARDPAAQITVQLANRRVKVQGGELSEDDVLQAISAAGHIAVEAPPHSGEGSTCCGGCGG</sequence>
<keyword evidence="2" id="KW-1185">Reference proteome</keyword>
<gene>
    <name evidence="1" type="ORF">DCD74_04765</name>
</gene>
<reference evidence="2" key="1">
    <citation type="submission" date="2018-05" db="EMBL/GenBank/DDBJ databases">
        <title>Luteimonas pekinense sp. nov., isolated from human Meibomian gland secretions, Beijing, China.</title>
        <authorList>
            <person name="Wen T."/>
            <person name="Bai H."/>
            <person name="Lv H."/>
        </authorList>
    </citation>
    <scope>NUCLEOTIDE SEQUENCE [LARGE SCALE GENOMIC DNA]</scope>
    <source>
        <strain evidence="2">83-4</strain>
    </source>
</reference>
<evidence type="ECO:0000313" key="2">
    <source>
        <dbReference type="Proteomes" id="UP000251842"/>
    </source>
</evidence>
<dbReference type="EMBL" id="CP029556">
    <property type="protein sequence ID" value="AXA84098.1"/>
    <property type="molecule type" value="Genomic_DNA"/>
</dbReference>
<dbReference type="KEGG" id="lue:DCD74_04765"/>
<proteinExistence type="predicted"/>
<dbReference type="InterPro" id="IPR036163">
    <property type="entry name" value="HMA_dom_sf"/>
</dbReference>
<accession>A0A344J4Y8</accession>
<dbReference type="Proteomes" id="UP000251842">
    <property type="component" value="Chromosome"/>
</dbReference>
<dbReference type="OrthoDB" id="6027857at2"/>
<organism evidence="1 2">
    <name type="scientific">Solilutibacter oculi</name>
    <dbReference type="NCBI Taxonomy" id="2698682"/>
    <lineage>
        <taxon>Bacteria</taxon>
        <taxon>Pseudomonadati</taxon>
        <taxon>Pseudomonadota</taxon>
        <taxon>Gammaproteobacteria</taxon>
        <taxon>Lysobacterales</taxon>
        <taxon>Lysobacteraceae</taxon>
        <taxon>Solilutibacter</taxon>
    </lineage>
</organism>
<evidence type="ECO:0000313" key="1">
    <source>
        <dbReference type="EMBL" id="AXA84098.1"/>
    </source>
</evidence>
<dbReference type="AlphaFoldDB" id="A0A344J4Y8"/>
<dbReference type="GO" id="GO:0046872">
    <property type="term" value="F:metal ion binding"/>
    <property type="evidence" value="ECO:0007669"/>
    <property type="project" value="InterPro"/>
</dbReference>
<protein>
    <recommendedName>
        <fullName evidence="3">HMA domain-containing protein</fullName>
    </recommendedName>
</protein>
<dbReference type="Gene3D" id="3.30.70.100">
    <property type="match status" value="1"/>
</dbReference>
<evidence type="ECO:0008006" key="3">
    <source>
        <dbReference type="Google" id="ProtNLM"/>
    </source>
</evidence>
<dbReference type="SUPFAM" id="SSF55008">
    <property type="entry name" value="HMA, heavy metal-associated domain"/>
    <property type="match status" value="1"/>
</dbReference>
<name>A0A344J4Y8_9GAMM</name>